<dbReference type="EMBL" id="UOGH01000214">
    <property type="protein sequence ID" value="VAX31783.1"/>
    <property type="molecule type" value="Genomic_DNA"/>
</dbReference>
<accession>A0A3B1D4S0</accession>
<organism evidence="1">
    <name type="scientific">hydrothermal vent metagenome</name>
    <dbReference type="NCBI Taxonomy" id="652676"/>
    <lineage>
        <taxon>unclassified sequences</taxon>
        <taxon>metagenomes</taxon>
        <taxon>ecological metagenomes</taxon>
    </lineage>
</organism>
<protein>
    <submittedName>
        <fullName evidence="1">Uncharacterized protein</fullName>
    </submittedName>
</protein>
<feature type="non-terminal residue" evidence="1">
    <location>
        <position position="1"/>
    </location>
</feature>
<dbReference type="AlphaFoldDB" id="A0A3B1D4S0"/>
<evidence type="ECO:0000313" key="1">
    <source>
        <dbReference type="EMBL" id="VAX31783.1"/>
    </source>
</evidence>
<gene>
    <name evidence="1" type="ORF">MNBD_NITROSPIRAE02-1116</name>
</gene>
<sequence>NQGMNFEQVAQRLKITVKEIEETNKIMIEDVMLTVKNKNSTSGTA</sequence>
<reference evidence="1" key="1">
    <citation type="submission" date="2018-06" db="EMBL/GenBank/DDBJ databases">
        <authorList>
            <person name="Zhirakovskaya E."/>
        </authorList>
    </citation>
    <scope>NUCLEOTIDE SEQUENCE</scope>
</reference>
<proteinExistence type="predicted"/>
<name>A0A3B1D4S0_9ZZZZ</name>